<comment type="caution">
    <text evidence="1">The sequence shown here is derived from an EMBL/GenBank/DDBJ whole genome shotgun (WGS) entry which is preliminary data.</text>
</comment>
<organism evidence="1">
    <name type="scientific">marine sediment metagenome</name>
    <dbReference type="NCBI Taxonomy" id="412755"/>
    <lineage>
        <taxon>unclassified sequences</taxon>
        <taxon>metagenomes</taxon>
        <taxon>ecological metagenomes</taxon>
    </lineage>
</organism>
<name>A0A0F9RZC7_9ZZZZ</name>
<protein>
    <submittedName>
        <fullName evidence="1">Uncharacterized protein</fullName>
    </submittedName>
</protein>
<dbReference type="EMBL" id="LAZR01000891">
    <property type="protein sequence ID" value="KKN55292.1"/>
    <property type="molecule type" value="Genomic_DNA"/>
</dbReference>
<gene>
    <name evidence="1" type="ORF">LCGC14_0583830</name>
</gene>
<proteinExistence type="predicted"/>
<dbReference type="AlphaFoldDB" id="A0A0F9RZC7"/>
<sequence length="233" mass="27068">MPRTKPEWFDLVTRDLGKLRAFVPLEEADMDVALSDALDIWGSFVPRIEAREVQIPDGLLLIDLSEEEGEFGVGDFHYTDSTVDIHRTLTPFYPIQIIALSLQGPRFQFEINQTIERWSRLLGGKEDQKWDPNERILYVWNPRGQEHFTFHIMRSATLEDIEGHRFRIFRKLLRSRAREQMVQAFDRLGPLPGASGNIETDMARQADLAAKELEEVEDVLERMPEAYAAPRWD</sequence>
<reference evidence="1" key="1">
    <citation type="journal article" date="2015" name="Nature">
        <title>Complex archaea that bridge the gap between prokaryotes and eukaryotes.</title>
        <authorList>
            <person name="Spang A."/>
            <person name="Saw J.H."/>
            <person name="Jorgensen S.L."/>
            <person name="Zaremba-Niedzwiedzka K."/>
            <person name="Martijn J."/>
            <person name="Lind A.E."/>
            <person name="van Eijk R."/>
            <person name="Schleper C."/>
            <person name="Guy L."/>
            <person name="Ettema T.J."/>
        </authorList>
    </citation>
    <scope>NUCLEOTIDE SEQUENCE</scope>
</reference>
<evidence type="ECO:0000313" key="1">
    <source>
        <dbReference type="EMBL" id="KKN55292.1"/>
    </source>
</evidence>
<accession>A0A0F9RZC7</accession>